<evidence type="ECO:0000256" key="1">
    <source>
        <dbReference type="SAM" id="MobiDB-lite"/>
    </source>
</evidence>
<dbReference type="EMBL" id="JACETU010000001">
    <property type="protein sequence ID" value="KAF7441056.1"/>
    <property type="molecule type" value="Genomic_DNA"/>
</dbReference>
<feature type="compositionally biased region" description="Polar residues" evidence="1">
    <location>
        <begin position="153"/>
        <end position="165"/>
    </location>
</feature>
<dbReference type="RefSeq" id="XP_036636900.1">
    <property type="nucleotide sequence ID" value="XM_036771055.1"/>
</dbReference>
<evidence type="ECO:0000313" key="2">
    <source>
        <dbReference type="EMBL" id="KAF7441056.1"/>
    </source>
</evidence>
<reference evidence="2" key="1">
    <citation type="submission" date="2019-07" db="EMBL/GenBank/DDBJ databases">
        <authorList>
            <person name="Palmer J.M."/>
        </authorList>
    </citation>
    <scope>NUCLEOTIDE SEQUENCE</scope>
    <source>
        <strain evidence="2">PC9</strain>
    </source>
</reference>
<dbReference type="GeneID" id="59371246"/>
<proteinExistence type="predicted"/>
<gene>
    <name evidence="2" type="ORF">PC9H_001405</name>
</gene>
<dbReference type="AlphaFoldDB" id="A0A8H7A6U8"/>
<keyword evidence="3" id="KW-1185">Reference proteome</keyword>
<dbReference type="OrthoDB" id="10422535at2759"/>
<name>A0A8H7A6U8_PLEOS</name>
<comment type="caution">
    <text evidence="2">The sequence shown here is derived from an EMBL/GenBank/DDBJ whole genome shotgun (WGS) entry which is preliminary data.</text>
</comment>
<sequence>MDPSTDDQVFDDSYTPTTLYQASPPSLSPVWRLHFLDIRETSHNDVIALLYLIKRHVAIHVLSVVRTWDEHTPVYWVLFGNTMQALAARGFAANAEGSRSVKVSGALVPLELFHLAEEEERNPHAVAPIEPNCWDDPLRVYIPPTLSEHKPHNSPNKATTASQHYNDNRETNVVSARDESRASPNKPLYERIKHATLLEQMTSP</sequence>
<dbReference type="Proteomes" id="UP000623687">
    <property type="component" value="Unassembled WGS sequence"/>
</dbReference>
<protein>
    <submittedName>
        <fullName evidence="2">Uncharacterized protein</fullName>
    </submittedName>
</protein>
<feature type="compositionally biased region" description="Basic and acidic residues" evidence="1">
    <location>
        <begin position="166"/>
        <end position="181"/>
    </location>
</feature>
<feature type="region of interest" description="Disordered" evidence="1">
    <location>
        <begin position="146"/>
        <end position="189"/>
    </location>
</feature>
<evidence type="ECO:0000313" key="3">
    <source>
        <dbReference type="Proteomes" id="UP000623687"/>
    </source>
</evidence>
<organism evidence="2 3">
    <name type="scientific">Pleurotus ostreatus</name>
    <name type="common">Oyster mushroom</name>
    <name type="synonym">White-rot fungus</name>
    <dbReference type="NCBI Taxonomy" id="5322"/>
    <lineage>
        <taxon>Eukaryota</taxon>
        <taxon>Fungi</taxon>
        <taxon>Dikarya</taxon>
        <taxon>Basidiomycota</taxon>
        <taxon>Agaricomycotina</taxon>
        <taxon>Agaricomycetes</taxon>
        <taxon>Agaricomycetidae</taxon>
        <taxon>Agaricales</taxon>
        <taxon>Pleurotineae</taxon>
        <taxon>Pleurotaceae</taxon>
        <taxon>Pleurotus</taxon>
    </lineage>
</organism>
<accession>A0A8H7A6U8</accession>
<dbReference type="VEuPathDB" id="FungiDB:PC9H_001405"/>